<evidence type="ECO:0000256" key="1">
    <source>
        <dbReference type="ARBA" id="ARBA00022729"/>
    </source>
</evidence>
<keyword evidence="4" id="KW-1185">Reference proteome</keyword>
<organism evidence="3 4">
    <name type="scientific">Paenibacillus lacisoli</name>
    <dbReference type="NCBI Taxonomy" id="3064525"/>
    <lineage>
        <taxon>Bacteria</taxon>
        <taxon>Bacillati</taxon>
        <taxon>Bacillota</taxon>
        <taxon>Bacilli</taxon>
        <taxon>Bacillales</taxon>
        <taxon>Paenibacillaceae</taxon>
        <taxon>Paenibacillus</taxon>
    </lineage>
</organism>
<dbReference type="RefSeq" id="WP_305025832.1">
    <property type="nucleotide sequence ID" value="NZ_JAUQTB010000019.1"/>
</dbReference>
<dbReference type="Proteomes" id="UP001240171">
    <property type="component" value="Unassembled WGS sequence"/>
</dbReference>
<evidence type="ECO:0000256" key="2">
    <source>
        <dbReference type="SAM" id="MobiDB-lite"/>
    </source>
</evidence>
<accession>A0ABT9CH56</accession>
<reference evidence="3 4" key="1">
    <citation type="submission" date="2023-07" db="EMBL/GenBank/DDBJ databases">
        <title>Paenibacillus sp. JX-17 nov. isolated from soil.</title>
        <authorList>
            <person name="Wan Y."/>
            <person name="Liu B."/>
        </authorList>
    </citation>
    <scope>NUCLEOTIDE SEQUENCE [LARGE SCALE GENOMIC DNA]</scope>
    <source>
        <strain evidence="3 4">JX-17</strain>
    </source>
</reference>
<name>A0ABT9CH56_9BACL</name>
<protein>
    <submittedName>
        <fullName evidence="3">VCBS repeat-containing protein</fullName>
    </submittedName>
</protein>
<comment type="caution">
    <text evidence="3">The sequence shown here is derived from an EMBL/GenBank/DDBJ whole genome shotgun (WGS) entry which is preliminary data.</text>
</comment>
<gene>
    <name evidence="3" type="ORF">Q5741_19685</name>
</gene>
<feature type="region of interest" description="Disordered" evidence="2">
    <location>
        <begin position="1"/>
        <end position="36"/>
    </location>
</feature>
<feature type="compositionally biased region" description="Polar residues" evidence="2">
    <location>
        <begin position="7"/>
        <end position="16"/>
    </location>
</feature>
<proteinExistence type="predicted"/>
<evidence type="ECO:0000313" key="3">
    <source>
        <dbReference type="EMBL" id="MDO7908613.1"/>
    </source>
</evidence>
<dbReference type="SUPFAM" id="SSF69318">
    <property type="entry name" value="Integrin alpha N-terminal domain"/>
    <property type="match status" value="1"/>
</dbReference>
<dbReference type="Pfam" id="PF13517">
    <property type="entry name" value="FG-GAP_3"/>
    <property type="match status" value="1"/>
</dbReference>
<sequence>MLHLNGRTPQPYSQTFIPRGTGTPFSPPPAAAGGAAKPAFPPAGTIITSVWSDVTGDGIPDLVYLIGTPPDQNSPFLTNITLAMRNGSSQQTTYVPLATNSGYNPTLFAGDFVGDGVADILIRIDSGGSGAFTYDYIYSFYGGTPLLIFDYELYNMSQSFKVRYLDHYRLEVTSRQPAQVYLLDISLRGKDYLSEIYNPNGTLKKPLEGDIAPLSGLYPVDLERDGVYELQAYHGIIGQYNADRFGYIVNTLKLSNNGWQIIQQWASIFGADPAHIQPAGSSMPANRI</sequence>
<dbReference type="InterPro" id="IPR028994">
    <property type="entry name" value="Integrin_alpha_N"/>
</dbReference>
<evidence type="ECO:0000313" key="4">
    <source>
        <dbReference type="Proteomes" id="UP001240171"/>
    </source>
</evidence>
<keyword evidence="1" id="KW-0732">Signal</keyword>
<dbReference type="EMBL" id="JAUQTB010000019">
    <property type="protein sequence ID" value="MDO7908613.1"/>
    <property type="molecule type" value="Genomic_DNA"/>
</dbReference>
<dbReference type="InterPro" id="IPR013517">
    <property type="entry name" value="FG-GAP"/>
</dbReference>